<feature type="domain" description="Methyltransferase" evidence="3">
    <location>
        <begin position="47"/>
        <end position="137"/>
    </location>
</feature>
<dbReference type="GO" id="GO:0032259">
    <property type="term" value="P:methylation"/>
    <property type="evidence" value="ECO:0007669"/>
    <property type="project" value="UniProtKB-KW"/>
</dbReference>
<dbReference type="InterPro" id="IPR029063">
    <property type="entry name" value="SAM-dependent_MTases_sf"/>
</dbReference>
<evidence type="ECO:0000313" key="5">
    <source>
        <dbReference type="Proteomes" id="UP000322918"/>
    </source>
</evidence>
<dbReference type="AlphaFoldDB" id="A0A5M9H933"/>
<dbReference type="InterPro" id="IPR041698">
    <property type="entry name" value="Methyltransf_25"/>
</dbReference>
<dbReference type="PANTHER" id="PTHR43861">
    <property type="entry name" value="TRANS-ACONITATE 2-METHYLTRANSFERASE-RELATED"/>
    <property type="match status" value="1"/>
</dbReference>
<dbReference type="OrthoDB" id="597202at2"/>
<reference evidence="4 5" key="1">
    <citation type="submission" date="2019-09" db="EMBL/GenBank/DDBJ databases">
        <title>Pararcticibacter amylolyticus gen. nov., sp. nov., isolated from a rottenly hemp rope, and reclassification of Pedobacter tournemirensis as Pararcticibacter tournemirensis comb. nov.</title>
        <authorList>
            <person name="Cai Y."/>
        </authorList>
    </citation>
    <scope>NUCLEOTIDE SEQUENCE [LARGE SCALE GENOMIC DNA]</scope>
    <source>
        <strain evidence="4 5">TF5-37.2-LB10</strain>
    </source>
</reference>
<evidence type="ECO:0000259" key="3">
    <source>
        <dbReference type="Pfam" id="PF13649"/>
    </source>
</evidence>
<keyword evidence="2 4" id="KW-0808">Transferase</keyword>
<protein>
    <submittedName>
        <fullName evidence="4">Class I SAM-dependent methyltransferase</fullName>
    </submittedName>
</protein>
<dbReference type="RefSeq" id="WP_141815168.1">
    <property type="nucleotide sequence ID" value="NZ_VFPL01000001.1"/>
</dbReference>
<dbReference type="GO" id="GO:0008168">
    <property type="term" value="F:methyltransferase activity"/>
    <property type="evidence" value="ECO:0007669"/>
    <property type="project" value="UniProtKB-KW"/>
</dbReference>
<keyword evidence="1 4" id="KW-0489">Methyltransferase</keyword>
<organism evidence="4 5">
    <name type="scientific">Arcticibacter tournemirensis</name>
    <dbReference type="NCBI Taxonomy" id="699437"/>
    <lineage>
        <taxon>Bacteria</taxon>
        <taxon>Pseudomonadati</taxon>
        <taxon>Bacteroidota</taxon>
        <taxon>Sphingobacteriia</taxon>
        <taxon>Sphingobacteriales</taxon>
        <taxon>Sphingobacteriaceae</taxon>
        <taxon>Arcticibacter</taxon>
    </lineage>
</organism>
<sequence>MENGERKDVYKVYNKIAHWFSEDRYTGLMEKEYLDSLIDYLPADGVVLDIGCGTGKPILEYLLSRNLRVTGVDASSGILEIAKTNFPSADLILADMRELDLSGKYDAVIAWHSFFHLPAADQPAMFAIFERHLNPGGILLFTSGSEHGEAWGVMGGENVFHASLDTKEYTDLLVKHHFKILKHVENDPNCGNATI</sequence>
<proteinExistence type="predicted"/>
<gene>
    <name evidence="4" type="ORF">F1649_09605</name>
</gene>
<dbReference type="PANTHER" id="PTHR43861:SF1">
    <property type="entry name" value="TRANS-ACONITATE 2-METHYLTRANSFERASE"/>
    <property type="match status" value="1"/>
</dbReference>
<dbReference type="Gene3D" id="3.40.50.150">
    <property type="entry name" value="Vaccinia Virus protein VP39"/>
    <property type="match status" value="1"/>
</dbReference>
<accession>A0A5M9H933</accession>
<dbReference type="Proteomes" id="UP000322918">
    <property type="component" value="Unassembled WGS sequence"/>
</dbReference>
<evidence type="ECO:0000256" key="2">
    <source>
        <dbReference type="ARBA" id="ARBA00022679"/>
    </source>
</evidence>
<dbReference type="EMBL" id="VWNE01000012">
    <property type="protein sequence ID" value="KAA8483432.1"/>
    <property type="molecule type" value="Genomic_DNA"/>
</dbReference>
<dbReference type="SUPFAM" id="SSF53335">
    <property type="entry name" value="S-adenosyl-L-methionine-dependent methyltransferases"/>
    <property type="match status" value="1"/>
</dbReference>
<evidence type="ECO:0000313" key="4">
    <source>
        <dbReference type="EMBL" id="KAA8483432.1"/>
    </source>
</evidence>
<name>A0A5M9H933_9SPHI</name>
<dbReference type="Pfam" id="PF13649">
    <property type="entry name" value="Methyltransf_25"/>
    <property type="match status" value="1"/>
</dbReference>
<dbReference type="CDD" id="cd02440">
    <property type="entry name" value="AdoMet_MTases"/>
    <property type="match status" value="1"/>
</dbReference>
<keyword evidence="5" id="KW-1185">Reference proteome</keyword>
<evidence type="ECO:0000256" key="1">
    <source>
        <dbReference type="ARBA" id="ARBA00022603"/>
    </source>
</evidence>
<comment type="caution">
    <text evidence="4">The sequence shown here is derived from an EMBL/GenBank/DDBJ whole genome shotgun (WGS) entry which is preliminary data.</text>
</comment>